<protein>
    <submittedName>
        <fullName evidence="1">Uncharacterized protein</fullName>
    </submittedName>
</protein>
<feature type="non-terminal residue" evidence="1">
    <location>
        <position position="1"/>
    </location>
</feature>
<reference evidence="1" key="1">
    <citation type="journal article" date="2014" name="Front. Microbiol.">
        <title>High frequency of phylogenetically diverse reductive dehalogenase-homologous genes in deep subseafloor sedimentary metagenomes.</title>
        <authorList>
            <person name="Kawai M."/>
            <person name="Futagami T."/>
            <person name="Toyoda A."/>
            <person name="Takaki Y."/>
            <person name="Nishi S."/>
            <person name="Hori S."/>
            <person name="Arai W."/>
            <person name="Tsubouchi T."/>
            <person name="Morono Y."/>
            <person name="Uchiyama I."/>
            <person name="Ito T."/>
            <person name="Fujiyama A."/>
            <person name="Inagaki F."/>
            <person name="Takami H."/>
        </authorList>
    </citation>
    <scope>NUCLEOTIDE SEQUENCE</scope>
    <source>
        <strain evidence="1">Expedition CK06-06</strain>
    </source>
</reference>
<evidence type="ECO:0000313" key="1">
    <source>
        <dbReference type="EMBL" id="GAI05718.1"/>
    </source>
</evidence>
<name>X1KGB8_9ZZZZ</name>
<dbReference type="AlphaFoldDB" id="X1KGB8"/>
<gene>
    <name evidence="1" type="ORF">S06H3_21438</name>
</gene>
<comment type="caution">
    <text evidence="1">The sequence shown here is derived from an EMBL/GenBank/DDBJ whole genome shotgun (WGS) entry which is preliminary data.</text>
</comment>
<accession>X1KGB8</accession>
<proteinExistence type="predicted"/>
<organism evidence="1">
    <name type="scientific">marine sediment metagenome</name>
    <dbReference type="NCBI Taxonomy" id="412755"/>
    <lineage>
        <taxon>unclassified sequences</taxon>
        <taxon>metagenomes</taxon>
        <taxon>ecological metagenomes</taxon>
    </lineage>
</organism>
<sequence length="76" mass="8286">TGKSITPVQLAESLALQHSVFSATGEERKEAIKKTSNLIIEIAHQVNVYPVGQAALADDGRILVSEPYYDEKEDCV</sequence>
<dbReference type="EMBL" id="BARV01011262">
    <property type="protein sequence ID" value="GAI05718.1"/>
    <property type="molecule type" value="Genomic_DNA"/>
</dbReference>